<protein>
    <recommendedName>
        <fullName evidence="3">RRM domain-containing protein</fullName>
    </recommendedName>
</protein>
<dbReference type="InterPro" id="IPR012677">
    <property type="entry name" value="Nucleotide-bd_a/b_plait_sf"/>
</dbReference>
<reference evidence="1 2" key="1">
    <citation type="submission" date="2021-07" db="EMBL/GenBank/DDBJ databases">
        <authorList>
            <consortium name="Genoscope - CEA"/>
            <person name="William W."/>
        </authorList>
    </citation>
    <scope>NUCLEOTIDE SEQUENCE [LARGE SCALE GENOMIC DNA]</scope>
</reference>
<dbReference type="AlphaFoldDB" id="A0A8D9GZH2"/>
<sequence>MAMLLHLLHFQDSLDPCEKQMFQVFRYKTLEKKVKSADDAIQSLNGTVIGKNIVRLSWGRTPNKQWRGDSGQQWNGGYSRGYANHHNSNTSYNTSISFCLYLFFLQYLQVPSSPERVKDGRMLLHLLSFPNI</sequence>
<dbReference type="GO" id="GO:0003676">
    <property type="term" value="F:nucleic acid binding"/>
    <property type="evidence" value="ECO:0007669"/>
    <property type="project" value="InterPro"/>
</dbReference>
<organism evidence="1 2">
    <name type="scientific">Brassica campestris</name>
    <name type="common">Field mustard</name>
    <dbReference type="NCBI Taxonomy" id="3711"/>
    <lineage>
        <taxon>Eukaryota</taxon>
        <taxon>Viridiplantae</taxon>
        <taxon>Streptophyta</taxon>
        <taxon>Embryophyta</taxon>
        <taxon>Tracheophyta</taxon>
        <taxon>Spermatophyta</taxon>
        <taxon>Magnoliopsida</taxon>
        <taxon>eudicotyledons</taxon>
        <taxon>Gunneridae</taxon>
        <taxon>Pentapetalae</taxon>
        <taxon>rosids</taxon>
        <taxon>malvids</taxon>
        <taxon>Brassicales</taxon>
        <taxon>Brassicaceae</taxon>
        <taxon>Brassiceae</taxon>
        <taxon>Brassica</taxon>
    </lineage>
</organism>
<dbReference type="Proteomes" id="UP000694005">
    <property type="component" value="Chromosome A01"/>
</dbReference>
<proteinExistence type="predicted"/>
<dbReference type="Gene3D" id="3.30.70.330">
    <property type="match status" value="1"/>
</dbReference>
<dbReference type="SUPFAM" id="SSF54928">
    <property type="entry name" value="RNA-binding domain, RBD"/>
    <property type="match status" value="1"/>
</dbReference>
<dbReference type="InterPro" id="IPR035979">
    <property type="entry name" value="RBD_domain_sf"/>
</dbReference>
<accession>A0A8D9GZH2</accession>
<evidence type="ECO:0000313" key="1">
    <source>
        <dbReference type="EMBL" id="CAG7889820.1"/>
    </source>
</evidence>
<evidence type="ECO:0008006" key="3">
    <source>
        <dbReference type="Google" id="ProtNLM"/>
    </source>
</evidence>
<dbReference type="EMBL" id="LS974617">
    <property type="protein sequence ID" value="CAG7889820.1"/>
    <property type="molecule type" value="Genomic_DNA"/>
</dbReference>
<gene>
    <name evidence="1" type="ORF">BRAPAZ1V2_A01P38960.2</name>
</gene>
<dbReference type="Gramene" id="A01p38960.2_BraZ1">
    <property type="protein sequence ID" value="A01p38960.2_BraZ1.CDS"/>
    <property type="gene ID" value="A01g38960.2_BraZ1"/>
</dbReference>
<name>A0A8D9GZH2_BRACM</name>
<evidence type="ECO:0000313" key="2">
    <source>
        <dbReference type="Proteomes" id="UP000694005"/>
    </source>
</evidence>